<reference evidence="1" key="1">
    <citation type="journal article" date="2021" name="ISME J.">
        <title>Genomic evolution of the class Acidithiobacillia: deep-branching Proteobacteria living in extreme acidic conditions.</title>
        <authorList>
            <person name="Moya-Beltran A."/>
            <person name="Beard S."/>
            <person name="Rojas-Villalobos C."/>
            <person name="Issotta F."/>
            <person name="Gallardo Y."/>
            <person name="Ulloa R."/>
            <person name="Giaveno A."/>
            <person name="Degli Esposti M."/>
            <person name="Johnson D.B."/>
            <person name="Quatrini R."/>
        </authorList>
    </citation>
    <scope>NUCLEOTIDE SEQUENCE</scope>
    <source>
        <strain evidence="1">VAN18-1</strain>
    </source>
</reference>
<sequence length="407" mass="47349">MAFDKRKEIISESIFAVIAVLISLAGANHSFGDTDEEIIPLSKILHYAKSSGTIRQASNAIRSQKEKIKMLRSESSAIFQGRVKAGYYTRFAYDGYPRNYVAKPTIGFKYYMFGGNKYMRHVIDQAQPKYYMTISRYDSELFNKKKKVTALYLKYWYQKKKESLFHKLINSNALLKRLANKLNTVVSRMRLESYLAKMRAKIYITRINVAIDRKLPDFKAILPKSALAEANSSSLNKSVLSEHPGIAGLIRYYHAQKKIGWLKFVDVKFKGFLRPSYYPSAGKTKWSVIGGAYINIPFNIFGAIKHEDSRLALDKENIIIKLNDDNIKQRMLTQERKIKLPIYEKEIKYWKARSLLDKKNIANVSDRTTYTLSRKVKLIEHYCQEYRISIHRFLEAERKMYLIVLGF</sequence>
<comment type="caution">
    <text evidence="1">The sequence shown here is derived from an EMBL/GenBank/DDBJ whole genome shotgun (WGS) entry which is preliminary data.</text>
</comment>
<evidence type="ECO:0000313" key="2">
    <source>
        <dbReference type="Proteomes" id="UP001197378"/>
    </source>
</evidence>
<evidence type="ECO:0008006" key="3">
    <source>
        <dbReference type="Google" id="ProtNLM"/>
    </source>
</evidence>
<gene>
    <name evidence="1" type="ORF">HFQ13_11170</name>
</gene>
<dbReference type="RefSeq" id="WP_215873106.1">
    <property type="nucleotide sequence ID" value="NZ_JAAXYO010000164.1"/>
</dbReference>
<dbReference type="EMBL" id="JAAXYO010000164">
    <property type="protein sequence ID" value="MBU2788750.1"/>
    <property type="molecule type" value="Genomic_DNA"/>
</dbReference>
<dbReference type="Proteomes" id="UP001197378">
    <property type="component" value="Unassembled WGS sequence"/>
</dbReference>
<name>A0AAE3CKQ9_9PROT</name>
<protein>
    <recommendedName>
        <fullName evidence="3">Outer membrane efflux protein</fullName>
    </recommendedName>
</protein>
<keyword evidence="2" id="KW-1185">Reference proteome</keyword>
<dbReference type="AlphaFoldDB" id="A0AAE3CKQ9"/>
<proteinExistence type="predicted"/>
<evidence type="ECO:0000313" key="1">
    <source>
        <dbReference type="EMBL" id="MBU2788750.1"/>
    </source>
</evidence>
<organism evidence="1 2">
    <name type="scientific">Igneacidithiobacillus copahuensis</name>
    <dbReference type="NCBI Taxonomy" id="2724909"/>
    <lineage>
        <taxon>Bacteria</taxon>
        <taxon>Pseudomonadati</taxon>
        <taxon>Pseudomonadota</taxon>
        <taxon>Acidithiobacillia</taxon>
        <taxon>Acidithiobacillales</taxon>
        <taxon>Acidithiobacillaceae</taxon>
        <taxon>Igneacidithiobacillus</taxon>
    </lineage>
</organism>
<accession>A0AAE3CKQ9</accession>